<dbReference type="Proteomes" id="UP000663868">
    <property type="component" value="Unassembled WGS sequence"/>
</dbReference>
<dbReference type="EMBL" id="CAJOBB010000256">
    <property type="protein sequence ID" value="CAF3629213.1"/>
    <property type="molecule type" value="Genomic_DNA"/>
</dbReference>
<sequence length="142" mass="16196">MGCCQSTENIDFDTIQPAVLRSHGGIATYSGTTERGRCQTFGNAEIALTEDCFYSQVIDIGCCGDHGLLRIPVLTVKDIRQQSYFNGRYRADHPHMVITYIISNTKETHEYQAGWQMNDVAFNEWKTAIEQLRDRHPSYERA</sequence>
<name>A0A813MP13_9BILA</name>
<reference evidence="2" key="1">
    <citation type="submission" date="2021-02" db="EMBL/GenBank/DDBJ databases">
        <authorList>
            <person name="Nowell W R."/>
        </authorList>
    </citation>
    <scope>NUCLEOTIDE SEQUENCE</scope>
</reference>
<evidence type="ECO:0000313" key="3">
    <source>
        <dbReference type="EMBL" id="CAF3629213.1"/>
    </source>
</evidence>
<organism evidence="2 5">
    <name type="scientific">Adineta steineri</name>
    <dbReference type="NCBI Taxonomy" id="433720"/>
    <lineage>
        <taxon>Eukaryota</taxon>
        <taxon>Metazoa</taxon>
        <taxon>Spiralia</taxon>
        <taxon>Gnathifera</taxon>
        <taxon>Rotifera</taxon>
        <taxon>Eurotatoria</taxon>
        <taxon>Bdelloidea</taxon>
        <taxon>Adinetida</taxon>
        <taxon>Adinetidae</taxon>
        <taxon>Adineta</taxon>
    </lineage>
</organism>
<evidence type="ECO:0000313" key="4">
    <source>
        <dbReference type="EMBL" id="CAF3684591.1"/>
    </source>
</evidence>
<protein>
    <submittedName>
        <fullName evidence="2">Uncharacterized protein</fullName>
    </submittedName>
</protein>
<evidence type="ECO:0000313" key="1">
    <source>
        <dbReference type="EMBL" id="CAF0714470.1"/>
    </source>
</evidence>
<evidence type="ECO:0000313" key="5">
    <source>
        <dbReference type="Proteomes" id="UP000663845"/>
    </source>
</evidence>
<dbReference type="EMBL" id="CAJNOG010000003">
    <property type="protein sequence ID" value="CAF0725654.1"/>
    <property type="molecule type" value="Genomic_DNA"/>
</dbReference>
<dbReference type="Proteomes" id="UP000663844">
    <property type="component" value="Unassembled WGS sequence"/>
</dbReference>
<dbReference type="EMBL" id="CAJOAZ010000618">
    <property type="protein sequence ID" value="CAF3684591.1"/>
    <property type="molecule type" value="Genomic_DNA"/>
</dbReference>
<dbReference type="Proteomes" id="UP000663860">
    <property type="component" value="Unassembled WGS sequence"/>
</dbReference>
<dbReference type="Proteomes" id="UP000663845">
    <property type="component" value="Unassembled WGS sequence"/>
</dbReference>
<accession>A0A813MP13</accession>
<dbReference type="AlphaFoldDB" id="A0A813MP13"/>
<evidence type="ECO:0000313" key="2">
    <source>
        <dbReference type="EMBL" id="CAF0725654.1"/>
    </source>
</evidence>
<gene>
    <name evidence="1" type="ORF">IZO911_LOCUS695</name>
    <name evidence="2" type="ORF">JYZ213_LOCUS750</name>
    <name evidence="3" type="ORF">KXQ929_LOCUS6572</name>
    <name evidence="4" type="ORF">OXD698_LOCUS11162</name>
</gene>
<dbReference type="EMBL" id="CAJNOE010000003">
    <property type="protein sequence ID" value="CAF0714470.1"/>
    <property type="molecule type" value="Genomic_DNA"/>
</dbReference>
<comment type="caution">
    <text evidence="2">The sequence shown here is derived from an EMBL/GenBank/DDBJ whole genome shotgun (WGS) entry which is preliminary data.</text>
</comment>
<proteinExistence type="predicted"/>